<keyword evidence="1" id="KW-1133">Transmembrane helix</keyword>
<comment type="caution">
    <text evidence="2">The sequence shown here is derived from an EMBL/GenBank/DDBJ whole genome shotgun (WGS) entry which is preliminary data.</text>
</comment>
<dbReference type="Proteomes" id="UP001244295">
    <property type="component" value="Unassembled WGS sequence"/>
</dbReference>
<protein>
    <submittedName>
        <fullName evidence="2">Uncharacterized protein</fullName>
    </submittedName>
</protein>
<keyword evidence="1" id="KW-0472">Membrane</keyword>
<keyword evidence="1" id="KW-0812">Transmembrane</keyword>
<name>A0AAW8DXJ9_9BURK</name>
<reference evidence="2" key="1">
    <citation type="submission" date="2023-07" db="EMBL/GenBank/DDBJ databases">
        <title>Sorghum-associated microbial communities from plants grown in Nebraska, USA.</title>
        <authorList>
            <person name="Schachtman D."/>
        </authorList>
    </citation>
    <scope>NUCLEOTIDE SEQUENCE</scope>
    <source>
        <strain evidence="2">DS2795</strain>
    </source>
</reference>
<evidence type="ECO:0000313" key="3">
    <source>
        <dbReference type="Proteomes" id="UP001244295"/>
    </source>
</evidence>
<dbReference type="EMBL" id="JAUSRR010000005">
    <property type="protein sequence ID" value="MDP9924243.1"/>
    <property type="molecule type" value="Genomic_DNA"/>
</dbReference>
<dbReference type="AlphaFoldDB" id="A0AAW8DXJ9"/>
<dbReference type="RefSeq" id="WP_307637182.1">
    <property type="nucleotide sequence ID" value="NZ_JAUSRR010000005.1"/>
</dbReference>
<evidence type="ECO:0000256" key="1">
    <source>
        <dbReference type="SAM" id="Phobius"/>
    </source>
</evidence>
<organism evidence="2 3">
    <name type="scientific">Variovorax boronicumulans</name>
    <dbReference type="NCBI Taxonomy" id="436515"/>
    <lineage>
        <taxon>Bacteria</taxon>
        <taxon>Pseudomonadati</taxon>
        <taxon>Pseudomonadota</taxon>
        <taxon>Betaproteobacteria</taxon>
        <taxon>Burkholderiales</taxon>
        <taxon>Comamonadaceae</taxon>
        <taxon>Variovorax</taxon>
    </lineage>
</organism>
<feature type="transmembrane region" description="Helical" evidence="1">
    <location>
        <begin position="268"/>
        <end position="287"/>
    </location>
</feature>
<proteinExistence type="predicted"/>
<sequence length="292" mass="32369">MSHPIYLSSSSLPRMPEGSRNEWRSFFGDGAELEANAFFPLFWRALFSTCDIRYARFIDEYDIDDEASAVDREECIEDFGADATYPYLVIDKAAAVARLATRREAILGAVGERYRPIYASFEALIAQHFGDYLLLRTSGLPDAADAEPWLRADLGDIDGLHDGKALESLMSDLARHDADPVWTLSGLASSSDGAWPTSALREHFPDPRQRKARRPPTPQQIDEHDRAFAEPKAHAAKSWLDPALEWLGAFVAAGAALGAYYFTQSTWLAVLAFLCVAVALGFGIARLRAPRR</sequence>
<gene>
    <name evidence="2" type="ORF">J2W25_003275</name>
</gene>
<evidence type="ECO:0000313" key="2">
    <source>
        <dbReference type="EMBL" id="MDP9924243.1"/>
    </source>
</evidence>
<accession>A0AAW8DXJ9</accession>